<sequence length="64" mass="6570">MAAAAVTLLATAAIFGSTPNGIDQLEAHAQAPSSTTAEPAAENVGDNSARVRLPRVKLLPFRRG</sequence>
<organism evidence="2 3">
    <name type="scientific">Marinihelvus fidelis</name>
    <dbReference type="NCBI Taxonomy" id="2613842"/>
    <lineage>
        <taxon>Bacteria</taxon>
        <taxon>Pseudomonadati</taxon>
        <taxon>Pseudomonadota</taxon>
        <taxon>Gammaproteobacteria</taxon>
        <taxon>Chromatiales</taxon>
        <taxon>Wenzhouxiangellaceae</taxon>
        <taxon>Marinihelvus</taxon>
    </lineage>
</organism>
<gene>
    <name evidence="2" type="ORF">F3N42_02775</name>
</gene>
<dbReference type="EMBL" id="VYXP01000002">
    <property type="protein sequence ID" value="KAA9133293.1"/>
    <property type="molecule type" value="Genomic_DNA"/>
</dbReference>
<feature type="region of interest" description="Disordered" evidence="1">
    <location>
        <begin position="28"/>
        <end position="49"/>
    </location>
</feature>
<dbReference type="AlphaFoldDB" id="A0A5N0TDX3"/>
<comment type="caution">
    <text evidence="2">The sequence shown here is derived from an EMBL/GenBank/DDBJ whole genome shotgun (WGS) entry which is preliminary data.</text>
</comment>
<evidence type="ECO:0000313" key="2">
    <source>
        <dbReference type="EMBL" id="KAA9133293.1"/>
    </source>
</evidence>
<proteinExistence type="predicted"/>
<evidence type="ECO:0000313" key="3">
    <source>
        <dbReference type="Proteomes" id="UP000325372"/>
    </source>
</evidence>
<dbReference type="Proteomes" id="UP000325372">
    <property type="component" value="Unassembled WGS sequence"/>
</dbReference>
<name>A0A5N0TDX3_9GAMM</name>
<evidence type="ECO:0000256" key="1">
    <source>
        <dbReference type="SAM" id="MobiDB-lite"/>
    </source>
</evidence>
<accession>A0A5N0TDX3</accession>
<reference evidence="2 3" key="1">
    <citation type="submission" date="2019-09" db="EMBL/GenBank/DDBJ databases">
        <title>Wenzhouxiangella sp. Genome sequencing and assembly.</title>
        <authorList>
            <person name="Zhang R."/>
        </authorList>
    </citation>
    <scope>NUCLEOTIDE SEQUENCE [LARGE SCALE GENOMIC DNA]</scope>
    <source>
        <strain evidence="2 3">W260</strain>
    </source>
</reference>
<protein>
    <submittedName>
        <fullName evidence="2">Uncharacterized protein</fullName>
    </submittedName>
</protein>
<keyword evidence="3" id="KW-1185">Reference proteome</keyword>